<dbReference type="RefSeq" id="WP_136566431.1">
    <property type="nucleotide sequence ID" value="NZ_SNTZ01000004.1"/>
</dbReference>
<comment type="caution">
    <text evidence="1">The sequence shown here is derived from an EMBL/GenBank/DDBJ whole genome shotgun (WGS) entry which is preliminary data.</text>
</comment>
<dbReference type="AlphaFoldDB" id="A0A4S8RL19"/>
<proteinExistence type="predicted"/>
<evidence type="ECO:0000313" key="1">
    <source>
        <dbReference type="EMBL" id="THV59183.1"/>
    </source>
</evidence>
<gene>
    <name evidence="1" type="ORF">EZV76_10125</name>
</gene>
<accession>A0A4S8RL19</accession>
<dbReference type="SUPFAM" id="SSF53474">
    <property type="entry name" value="alpha/beta-Hydrolases"/>
    <property type="match status" value="1"/>
</dbReference>
<dbReference type="InterPro" id="IPR029058">
    <property type="entry name" value="AB_hydrolase_fold"/>
</dbReference>
<reference evidence="1 2" key="1">
    <citation type="submission" date="2019-03" db="EMBL/GenBank/DDBJ databases">
        <title>Muricauda SCR12 sp.nov, a marine bacterium isolated from Pacific Ocean:the Okinawa trough.</title>
        <authorList>
            <person name="Liu L."/>
        </authorList>
    </citation>
    <scope>NUCLEOTIDE SEQUENCE [LARGE SCALE GENOMIC DNA]</scope>
    <source>
        <strain evidence="1 2">SCR12</strain>
    </source>
</reference>
<dbReference type="Gene3D" id="3.40.50.1820">
    <property type="entry name" value="alpha/beta hydrolase"/>
    <property type="match status" value="1"/>
</dbReference>
<dbReference type="OrthoDB" id="1094867at2"/>
<organism evidence="1 2">
    <name type="scientific">Flagellimonas alvinocaridis</name>
    <dbReference type="NCBI Taxonomy" id="2530200"/>
    <lineage>
        <taxon>Bacteria</taxon>
        <taxon>Pseudomonadati</taxon>
        <taxon>Bacteroidota</taxon>
        <taxon>Flavobacteriia</taxon>
        <taxon>Flavobacteriales</taxon>
        <taxon>Flavobacteriaceae</taxon>
        <taxon>Flagellimonas</taxon>
    </lineage>
</organism>
<dbReference type="Proteomes" id="UP000310406">
    <property type="component" value="Unassembled WGS sequence"/>
</dbReference>
<evidence type="ECO:0000313" key="2">
    <source>
        <dbReference type="Proteomes" id="UP000310406"/>
    </source>
</evidence>
<protein>
    <recommendedName>
        <fullName evidence="3">Alpha/beta hydrolase</fullName>
    </recommendedName>
</protein>
<evidence type="ECO:0008006" key="3">
    <source>
        <dbReference type="Google" id="ProtNLM"/>
    </source>
</evidence>
<keyword evidence="2" id="KW-1185">Reference proteome</keyword>
<sequence length="318" mass="36251">MIHSNPFFFAFAFFISILNLRGQNTDPIQEGSGYFQMEVGNLDDTRKINVYYHRPKNFNPDSKVILVIPGAGRNADTYRDAWIVNSEKYNVLVLSPMYPKSEYGFEDYHLGGIIQNLNISECISWVEGTNEAILYEDKLVYHVNPKKRKWLFNDFDAIFDFAITATQSNQTSYDIFGHSAGGQILHRFALFHPFSKADRILASNSGFYTLPDFGSPLPFGLKNSSLTVDDLKASFGKKLILFIGEMDNENETGGTLLRSKSADQQGYHRLERAQYSYLLSQNNSKKLGAMFNWKIKIVPKIGHDYRKMSQAAGSYLYE</sequence>
<dbReference type="EMBL" id="SNTZ01000004">
    <property type="protein sequence ID" value="THV59183.1"/>
    <property type="molecule type" value="Genomic_DNA"/>
</dbReference>
<name>A0A4S8RL19_9FLAO</name>